<evidence type="ECO:0000256" key="14">
    <source>
        <dbReference type="ARBA" id="ARBA00038905"/>
    </source>
</evidence>
<feature type="region of interest" description="Disordered" evidence="15">
    <location>
        <begin position="138"/>
        <end position="228"/>
    </location>
</feature>
<dbReference type="GO" id="GO:0044715">
    <property type="term" value="F:8-oxo-dGDP phosphatase activity"/>
    <property type="evidence" value="ECO:0007669"/>
    <property type="project" value="TreeGrafter"/>
</dbReference>
<keyword evidence="7 17" id="KW-0255">Endonuclease</keyword>
<dbReference type="RefSeq" id="WP_006719339.1">
    <property type="nucleotide sequence ID" value="NZ_CP085935.1"/>
</dbReference>
<evidence type="ECO:0000256" key="6">
    <source>
        <dbReference type="ARBA" id="ARBA00022723"/>
    </source>
</evidence>
<comment type="cofactor">
    <cofactor evidence="1">
        <name>Mg(2+)</name>
        <dbReference type="ChEBI" id="CHEBI:18420"/>
    </cofactor>
</comment>
<feature type="region of interest" description="Disordered" evidence="15">
    <location>
        <begin position="373"/>
        <end position="416"/>
    </location>
</feature>
<keyword evidence="18" id="KW-1185">Reference proteome</keyword>
<dbReference type="PANTHER" id="PTHR47707">
    <property type="entry name" value="8-OXO-DGTP DIPHOSPHATASE"/>
    <property type="match status" value="1"/>
</dbReference>
<name>B6G7I4_9ACTN</name>
<evidence type="ECO:0000256" key="4">
    <source>
        <dbReference type="ARBA" id="ARBA00022705"/>
    </source>
</evidence>
<reference evidence="17 18" key="1">
    <citation type="submission" date="2008-10" db="EMBL/GenBank/DDBJ databases">
        <title>Draft genome sequence of Collinsella stercoris (DSM 13279).</title>
        <authorList>
            <person name="Sudarsanam P."/>
            <person name="Ley R."/>
            <person name="Guruge J."/>
            <person name="Turnbaugh P.J."/>
            <person name="Mahowald M."/>
            <person name="Liep D."/>
            <person name="Gordon J."/>
        </authorList>
    </citation>
    <scope>NUCLEOTIDE SEQUENCE [LARGE SCALE GENOMIC DNA]</scope>
    <source>
        <strain evidence="17 18">DSM 13279</strain>
    </source>
</reference>
<dbReference type="eggNOG" id="COG3727">
    <property type="taxonomic scope" value="Bacteria"/>
</dbReference>
<accession>B6G7I4</accession>
<dbReference type="SUPFAM" id="SSF52980">
    <property type="entry name" value="Restriction endonuclease-like"/>
    <property type="match status" value="1"/>
</dbReference>
<dbReference type="GO" id="GO:0044716">
    <property type="term" value="F:8-oxo-GDP phosphatase activity"/>
    <property type="evidence" value="ECO:0007669"/>
    <property type="project" value="TreeGrafter"/>
</dbReference>
<organism evidence="17 18">
    <name type="scientific">Collinsella stercoris DSM 13279</name>
    <dbReference type="NCBI Taxonomy" id="445975"/>
    <lineage>
        <taxon>Bacteria</taxon>
        <taxon>Bacillati</taxon>
        <taxon>Actinomycetota</taxon>
        <taxon>Coriobacteriia</taxon>
        <taxon>Coriobacteriales</taxon>
        <taxon>Coriobacteriaceae</taxon>
        <taxon>Collinsella</taxon>
    </lineage>
</organism>
<dbReference type="Proteomes" id="UP000003560">
    <property type="component" value="Unassembled WGS sequence"/>
</dbReference>
<comment type="similarity">
    <text evidence="2">Belongs to the Nudix hydrolase family.</text>
</comment>
<dbReference type="InterPro" id="IPR000086">
    <property type="entry name" value="NUDIX_hydrolase_dom"/>
</dbReference>
<dbReference type="AlphaFoldDB" id="B6G7I4"/>
<dbReference type="EC" id="3.6.1.55" evidence="14"/>
<sequence>MKTVHVAAGIIQRDGGEVLAVQRGYGDMDGLWEFPGGKVENGETPAQACERELLEELQVRVTGLQDFYTLEYDYPSFHLSMNCFFCRLAEGEGEPQRSDRQRELRWVPKQSLATLEWMPADIELVELLEALGAEEAAERASAIEPSVDEPSAARSFAERASADNPAATTFPTKEPSTGKPNAGAPSTKKPSTGKPTAAASSVEAPRAPKNPRKKRARKKPDLLDGVDTSSLSTAETALVRRRAAVRKSMQGNKRRDTKPELLVRQRLRAAGLTGYRLDWAKAPGRPDIAFPGRKVAIFVNGCYWHRCPHCSPSVPRKNVEFWEAKFRRNVERDKRALAELEELGWLAITIWECELKRDRIDETMDHVIETTLEASAHAGKSTRAAASAPETDGAQPEPAAGPEPVAEPEHAPASEP</sequence>
<dbReference type="HOGENOM" id="CLU_054720_0_0_11"/>
<feature type="compositionally biased region" description="Basic residues" evidence="15">
    <location>
        <begin position="209"/>
        <end position="218"/>
    </location>
</feature>
<evidence type="ECO:0000256" key="10">
    <source>
        <dbReference type="ARBA" id="ARBA00022842"/>
    </source>
</evidence>
<evidence type="ECO:0000256" key="5">
    <source>
        <dbReference type="ARBA" id="ARBA00022722"/>
    </source>
</evidence>
<dbReference type="InterPro" id="IPR020476">
    <property type="entry name" value="Nudix_hydrolase"/>
</dbReference>
<evidence type="ECO:0000256" key="8">
    <source>
        <dbReference type="ARBA" id="ARBA00022763"/>
    </source>
</evidence>
<keyword evidence="4" id="KW-0235">DNA replication</keyword>
<evidence type="ECO:0000256" key="3">
    <source>
        <dbReference type="ARBA" id="ARBA00022457"/>
    </source>
</evidence>
<keyword evidence="6" id="KW-0479">Metal-binding</keyword>
<dbReference type="CDD" id="cd03425">
    <property type="entry name" value="NUDIX_MutT_NudA_like"/>
    <property type="match status" value="1"/>
</dbReference>
<dbReference type="SUPFAM" id="SSF55811">
    <property type="entry name" value="Nudix"/>
    <property type="match status" value="1"/>
</dbReference>
<dbReference type="eggNOG" id="COG1051">
    <property type="taxonomic scope" value="Bacteria"/>
</dbReference>
<keyword evidence="10" id="KW-0460">Magnesium</keyword>
<keyword evidence="5" id="KW-0540">Nuclease</keyword>
<feature type="compositionally biased region" description="Basic and acidic residues" evidence="15">
    <location>
        <begin position="407"/>
        <end position="416"/>
    </location>
</feature>
<dbReference type="GO" id="GO:0006298">
    <property type="term" value="P:mismatch repair"/>
    <property type="evidence" value="ECO:0007669"/>
    <property type="project" value="InterPro"/>
</dbReference>
<evidence type="ECO:0000256" key="2">
    <source>
        <dbReference type="ARBA" id="ARBA00005582"/>
    </source>
</evidence>
<dbReference type="GO" id="GO:0035539">
    <property type="term" value="F:8-oxo-7,8-dihydrodeoxyguanosine triphosphate pyrophosphatase activity"/>
    <property type="evidence" value="ECO:0007669"/>
    <property type="project" value="UniProtKB-EC"/>
</dbReference>
<evidence type="ECO:0000313" key="17">
    <source>
        <dbReference type="EMBL" id="EEA91754.1"/>
    </source>
</evidence>
<evidence type="ECO:0000256" key="15">
    <source>
        <dbReference type="SAM" id="MobiDB-lite"/>
    </source>
</evidence>
<comment type="caution">
    <text evidence="17">The sequence shown here is derived from an EMBL/GenBank/DDBJ whole genome shotgun (WGS) entry which is preliminary data.</text>
</comment>
<comment type="similarity">
    <text evidence="12">Belongs to the Vsr family.</text>
</comment>
<keyword evidence="3" id="KW-0515">Mutator protein</keyword>
<dbReference type="NCBIfam" id="TIGR00632">
    <property type="entry name" value="vsr"/>
    <property type="match status" value="1"/>
</dbReference>
<evidence type="ECO:0000259" key="16">
    <source>
        <dbReference type="PROSITE" id="PS51462"/>
    </source>
</evidence>
<evidence type="ECO:0000256" key="11">
    <source>
        <dbReference type="ARBA" id="ARBA00023204"/>
    </source>
</evidence>
<evidence type="ECO:0000256" key="7">
    <source>
        <dbReference type="ARBA" id="ARBA00022759"/>
    </source>
</evidence>
<protein>
    <recommendedName>
        <fullName evidence="14">8-oxo-dGTP diphosphatase</fullName>
        <ecNumber evidence="14">3.6.1.55</ecNumber>
    </recommendedName>
</protein>
<keyword evidence="9 17" id="KW-0378">Hydrolase</keyword>
<keyword evidence="8" id="KW-0227">DNA damage</keyword>
<dbReference type="PROSITE" id="PS51462">
    <property type="entry name" value="NUDIX"/>
    <property type="match status" value="1"/>
</dbReference>
<dbReference type="GO" id="GO:0046872">
    <property type="term" value="F:metal ion binding"/>
    <property type="evidence" value="ECO:0007669"/>
    <property type="project" value="UniProtKB-KW"/>
</dbReference>
<dbReference type="PANTHER" id="PTHR47707:SF1">
    <property type="entry name" value="NUDIX HYDROLASE FAMILY PROTEIN"/>
    <property type="match status" value="1"/>
</dbReference>
<dbReference type="STRING" id="445975.COLSTE_00023"/>
<dbReference type="PRINTS" id="PR00502">
    <property type="entry name" value="NUDIXFAMILY"/>
</dbReference>
<dbReference type="InterPro" id="IPR004603">
    <property type="entry name" value="DNA_mismatch_endonuc_vsr"/>
</dbReference>
<proteinExistence type="inferred from homology"/>
<keyword evidence="11" id="KW-0234">DNA repair</keyword>
<dbReference type="Gene3D" id="3.90.79.10">
    <property type="entry name" value="Nucleoside Triphosphate Pyrophosphohydrolase"/>
    <property type="match status" value="1"/>
</dbReference>
<feature type="compositionally biased region" description="Polar residues" evidence="15">
    <location>
        <begin position="166"/>
        <end position="179"/>
    </location>
</feature>
<dbReference type="GO" id="GO:0006260">
    <property type="term" value="P:DNA replication"/>
    <property type="evidence" value="ECO:0007669"/>
    <property type="project" value="UniProtKB-KW"/>
</dbReference>
<dbReference type="Pfam" id="PF03852">
    <property type="entry name" value="Vsr"/>
    <property type="match status" value="1"/>
</dbReference>
<dbReference type="GO" id="GO:0004519">
    <property type="term" value="F:endonuclease activity"/>
    <property type="evidence" value="ECO:0007669"/>
    <property type="project" value="UniProtKB-KW"/>
</dbReference>
<feature type="domain" description="Nudix hydrolase" evidence="16">
    <location>
        <begin position="1"/>
        <end position="129"/>
    </location>
</feature>
<comment type="catalytic activity">
    <reaction evidence="13">
        <text>8-oxo-dGTP + H2O = 8-oxo-dGMP + diphosphate + H(+)</text>
        <dbReference type="Rhea" id="RHEA:31575"/>
        <dbReference type="ChEBI" id="CHEBI:15377"/>
        <dbReference type="ChEBI" id="CHEBI:15378"/>
        <dbReference type="ChEBI" id="CHEBI:33019"/>
        <dbReference type="ChEBI" id="CHEBI:63224"/>
        <dbReference type="ChEBI" id="CHEBI:77896"/>
        <dbReference type="EC" id="3.6.1.55"/>
    </reaction>
</comment>
<dbReference type="CDD" id="cd00221">
    <property type="entry name" value="Vsr"/>
    <property type="match status" value="1"/>
</dbReference>
<evidence type="ECO:0000256" key="1">
    <source>
        <dbReference type="ARBA" id="ARBA00001946"/>
    </source>
</evidence>
<evidence type="ECO:0000256" key="9">
    <source>
        <dbReference type="ARBA" id="ARBA00022801"/>
    </source>
</evidence>
<dbReference type="GeneID" id="98002453"/>
<evidence type="ECO:0000313" key="18">
    <source>
        <dbReference type="Proteomes" id="UP000003560"/>
    </source>
</evidence>
<evidence type="ECO:0000256" key="13">
    <source>
        <dbReference type="ARBA" id="ARBA00035861"/>
    </source>
</evidence>
<dbReference type="InterPro" id="IPR015797">
    <property type="entry name" value="NUDIX_hydrolase-like_dom_sf"/>
</dbReference>
<gene>
    <name evidence="17" type="primary">vsr</name>
    <name evidence="17" type="ORF">COLSTE_00023</name>
</gene>
<dbReference type="GO" id="GO:0008413">
    <property type="term" value="F:8-oxo-7,8-dihydroguanosine triphosphate pyrophosphatase activity"/>
    <property type="evidence" value="ECO:0007669"/>
    <property type="project" value="TreeGrafter"/>
</dbReference>
<dbReference type="Gene3D" id="3.40.960.10">
    <property type="entry name" value="VSR Endonuclease"/>
    <property type="match status" value="1"/>
</dbReference>
<reference evidence="17 18" key="2">
    <citation type="submission" date="2008-10" db="EMBL/GenBank/DDBJ databases">
        <authorList>
            <person name="Fulton L."/>
            <person name="Clifton S."/>
            <person name="Fulton B."/>
            <person name="Xu J."/>
            <person name="Minx P."/>
            <person name="Pepin K.H."/>
            <person name="Johnson M."/>
            <person name="Thiruvilangam P."/>
            <person name="Bhonagiri V."/>
            <person name="Nash W.E."/>
            <person name="Mardis E.R."/>
            <person name="Wilson R.K."/>
        </authorList>
    </citation>
    <scope>NUCLEOTIDE SEQUENCE [LARGE SCALE GENOMIC DNA]</scope>
    <source>
        <strain evidence="17 18">DSM 13279</strain>
    </source>
</reference>
<evidence type="ECO:0000256" key="12">
    <source>
        <dbReference type="ARBA" id="ARBA00029466"/>
    </source>
</evidence>
<dbReference type="InterPro" id="IPR047127">
    <property type="entry name" value="MutT-like"/>
</dbReference>
<dbReference type="InterPro" id="IPR011335">
    <property type="entry name" value="Restrct_endonuc-II-like"/>
</dbReference>
<dbReference type="EMBL" id="ABXJ01000003">
    <property type="protein sequence ID" value="EEA91754.1"/>
    <property type="molecule type" value="Genomic_DNA"/>
</dbReference>
<dbReference type="Pfam" id="PF00293">
    <property type="entry name" value="NUDIX"/>
    <property type="match status" value="1"/>
</dbReference>